<evidence type="ECO:0000256" key="9">
    <source>
        <dbReference type="ARBA" id="ARBA00023136"/>
    </source>
</evidence>
<dbReference type="Pfam" id="PF02699">
    <property type="entry name" value="YajC"/>
    <property type="match status" value="1"/>
</dbReference>
<feature type="transmembrane region" description="Helical" evidence="11">
    <location>
        <begin position="6"/>
        <end position="22"/>
    </location>
</feature>
<dbReference type="PANTHER" id="PTHR33909">
    <property type="entry name" value="SEC TRANSLOCON ACCESSORY COMPLEX SUBUNIT YAJC"/>
    <property type="match status" value="1"/>
</dbReference>
<keyword evidence="9 11" id="KW-0472">Membrane</keyword>
<accession>K9EF15</accession>
<dbReference type="STRING" id="883081.HMPREF9698_00021"/>
<comment type="caution">
    <text evidence="12">The sequence shown here is derived from an EMBL/GenBank/DDBJ whole genome shotgun (WGS) entry which is preliminary data.</text>
</comment>
<keyword evidence="13" id="KW-1185">Reference proteome</keyword>
<dbReference type="GO" id="GO:0015031">
    <property type="term" value="P:protein transport"/>
    <property type="evidence" value="ECO:0007669"/>
    <property type="project" value="UniProtKB-KW"/>
</dbReference>
<dbReference type="SMART" id="SM01323">
    <property type="entry name" value="YajC"/>
    <property type="match status" value="1"/>
</dbReference>
<evidence type="ECO:0000256" key="4">
    <source>
        <dbReference type="ARBA" id="ARBA00022475"/>
    </source>
</evidence>
<dbReference type="InterPro" id="IPR003849">
    <property type="entry name" value="Preprotein_translocase_YajC"/>
</dbReference>
<dbReference type="AlphaFoldDB" id="K9EF15"/>
<keyword evidence="8" id="KW-0811">Translocation</keyword>
<evidence type="ECO:0000256" key="1">
    <source>
        <dbReference type="ARBA" id="ARBA00004162"/>
    </source>
</evidence>
<dbReference type="GO" id="GO:0005886">
    <property type="term" value="C:plasma membrane"/>
    <property type="evidence" value="ECO:0007669"/>
    <property type="project" value="UniProtKB-SubCell"/>
</dbReference>
<keyword evidence="4" id="KW-1003">Cell membrane</keyword>
<dbReference type="Proteomes" id="UP000009875">
    <property type="component" value="Unassembled WGS sequence"/>
</dbReference>
<evidence type="ECO:0000256" key="7">
    <source>
        <dbReference type="ARBA" id="ARBA00022989"/>
    </source>
</evidence>
<dbReference type="RefSeq" id="WP_003776076.1">
    <property type="nucleotide sequence ID" value="NZ_JH992957.1"/>
</dbReference>
<reference evidence="12 13" key="1">
    <citation type="submission" date="2012-09" db="EMBL/GenBank/DDBJ databases">
        <title>The Genome Sequence of Alloiococcus otitis ATCC 51267.</title>
        <authorList>
            <consortium name="The Broad Institute Genome Sequencing Platform"/>
            <person name="Earl A."/>
            <person name="Ward D."/>
            <person name="Feldgarden M."/>
            <person name="Gevers D."/>
            <person name="Huys G."/>
            <person name="Walker B."/>
            <person name="Young S.K."/>
            <person name="Zeng Q."/>
            <person name="Gargeya S."/>
            <person name="Fitzgerald M."/>
            <person name="Haas B."/>
            <person name="Abouelleil A."/>
            <person name="Alvarado L."/>
            <person name="Arachchi H.M."/>
            <person name="Berlin A.M."/>
            <person name="Chapman S.B."/>
            <person name="Goldberg J."/>
            <person name="Griggs A."/>
            <person name="Gujja S."/>
            <person name="Hansen M."/>
            <person name="Howarth C."/>
            <person name="Imamovic A."/>
            <person name="Larimer J."/>
            <person name="McCowen C."/>
            <person name="Montmayeur A."/>
            <person name="Murphy C."/>
            <person name="Neiman D."/>
            <person name="Pearson M."/>
            <person name="Priest M."/>
            <person name="Roberts A."/>
            <person name="Saif S."/>
            <person name="Shea T."/>
            <person name="Sisk P."/>
            <person name="Sykes S."/>
            <person name="Wortman J."/>
            <person name="Nusbaum C."/>
            <person name="Birren B."/>
        </authorList>
    </citation>
    <scope>NUCLEOTIDE SEQUENCE [LARGE SCALE GENOMIC DNA]</scope>
    <source>
        <strain evidence="12 13">ATCC 51267</strain>
    </source>
</reference>
<keyword evidence="5 11" id="KW-0812">Transmembrane</keyword>
<feature type="region of interest" description="Disordered" evidence="10">
    <location>
        <begin position="87"/>
        <end position="116"/>
    </location>
</feature>
<proteinExistence type="inferred from homology"/>
<keyword evidence="7 11" id="KW-1133">Transmembrane helix</keyword>
<sequence length="116" mass="13039">MEFIISILPLILFMVLIYFLTIRPQKKRQEEHKAMIDRMQKGDTVVTIGGLHGVVDEQNDSERTVVLDCEGIYLTFEKRAIAQVLSKADSPRSGAQAEDLGTNQPSQTEESEEATE</sequence>
<evidence type="ECO:0000256" key="8">
    <source>
        <dbReference type="ARBA" id="ARBA00023010"/>
    </source>
</evidence>
<comment type="similarity">
    <text evidence="2">Belongs to the YajC family.</text>
</comment>
<evidence type="ECO:0000313" key="13">
    <source>
        <dbReference type="Proteomes" id="UP000009875"/>
    </source>
</evidence>
<dbReference type="PATRIC" id="fig|883081.3.peg.22"/>
<dbReference type="PRINTS" id="PR01853">
    <property type="entry name" value="YAJCTRNLCASE"/>
</dbReference>
<comment type="subcellular location">
    <subcellularLocation>
        <location evidence="1">Cell membrane</location>
        <topology evidence="1">Single-pass membrane protein</topology>
    </subcellularLocation>
</comment>
<keyword evidence="6" id="KW-0653">Protein transport</keyword>
<evidence type="ECO:0000256" key="3">
    <source>
        <dbReference type="ARBA" id="ARBA00022448"/>
    </source>
</evidence>
<protein>
    <submittedName>
        <fullName evidence="12">Preprotein translocase, YajC subunit</fullName>
    </submittedName>
</protein>
<gene>
    <name evidence="12" type="ORF">HMPREF9698_00021</name>
</gene>
<evidence type="ECO:0000256" key="6">
    <source>
        <dbReference type="ARBA" id="ARBA00022927"/>
    </source>
</evidence>
<dbReference type="EMBL" id="AGXA01000001">
    <property type="protein sequence ID" value="EKU94431.1"/>
    <property type="molecule type" value="Genomic_DNA"/>
</dbReference>
<name>K9EF15_9LACT</name>
<organism evidence="12 13">
    <name type="scientific">Alloiococcus otitis ATCC 51267</name>
    <dbReference type="NCBI Taxonomy" id="883081"/>
    <lineage>
        <taxon>Bacteria</taxon>
        <taxon>Bacillati</taxon>
        <taxon>Bacillota</taxon>
        <taxon>Bacilli</taxon>
        <taxon>Lactobacillales</taxon>
        <taxon>Carnobacteriaceae</taxon>
        <taxon>Alloiococcus</taxon>
    </lineage>
</organism>
<keyword evidence="3" id="KW-0813">Transport</keyword>
<dbReference type="HOGENOM" id="CLU_116157_1_0_9"/>
<evidence type="ECO:0000256" key="2">
    <source>
        <dbReference type="ARBA" id="ARBA00006742"/>
    </source>
</evidence>
<dbReference type="OrthoDB" id="9800132at2"/>
<dbReference type="NCBIfam" id="TIGR00739">
    <property type="entry name" value="yajC"/>
    <property type="match status" value="1"/>
</dbReference>
<dbReference type="eggNOG" id="COG1862">
    <property type="taxonomic scope" value="Bacteria"/>
</dbReference>
<dbReference type="PANTHER" id="PTHR33909:SF1">
    <property type="entry name" value="SEC TRANSLOCON ACCESSORY COMPLEX SUBUNIT YAJC"/>
    <property type="match status" value="1"/>
</dbReference>
<evidence type="ECO:0000256" key="11">
    <source>
        <dbReference type="SAM" id="Phobius"/>
    </source>
</evidence>
<evidence type="ECO:0000313" key="12">
    <source>
        <dbReference type="EMBL" id="EKU94431.1"/>
    </source>
</evidence>
<evidence type="ECO:0000256" key="10">
    <source>
        <dbReference type="SAM" id="MobiDB-lite"/>
    </source>
</evidence>
<evidence type="ECO:0000256" key="5">
    <source>
        <dbReference type="ARBA" id="ARBA00022692"/>
    </source>
</evidence>